<dbReference type="Proteomes" id="UP001329915">
    <property type="component" value="Chromosome"/>
</dbReference>
<keyword evidence="1" id="KW-0808">Transferase</keyword>
<dbReference type="PANTHER" id="PTHR40448:SF1">
    <property type="entry name" value="TWO-COMPONENT SENSOR HISTIDINE KINASE"/>
    <property type="match status" value="1"/>
</dbReference>
<dbReference type="SMART" id="SM00387">
    <property type="entry name" value="HATPase_c"/>
    <property type="match status" value="1"/>
</dbReference>
<dbReference type="RefSeq" id="WP_366924049.1">
    <property type="nucleotide sequence ID" value="NZ_CP121694.1"/>
</dbReference>
<keyword evidence="3" id="KW-0472">Membrane</keyword>
<dbReference type="Gene3D" id="1.10.287.130">
    <property type="match status" value="1"/>
</dbReference>
<keyword evidence="1" id="KW-0418">Kinase</keyword>
<dbReference type="GO" id="GO:0042802">
    <property type="term" value="F:identical protein binding"/>
    <property type="evidence" value="ECO:0007669"/>
    <property type="project" value="TreeGrafter"/>
</dbReference>
<dbReference type="PROSITE" id="PS50109">
    <property type="entry name" value="HIS_KIN"/>
    <property type="match status" value="1"/>
</dbReference>
<name>A0AAU0UPS5_9FIRM</name>
<protein>
    <submittedName>
        <fullName evidence="5">GHKL domain-containing protein</fullName>
    </submittedName>
</protein>
<evidence type="ECO:0000256" key="2">
    <source>
        <dbReference type="ARBA" id="ARBA00023012"/>
    </source>
</evidence>
<dbReference type="SUPFAM" id="SSF55874">
    <property type="entry name" value="ATPase domain of HSP90 chaperone/DNA topoisomerase II/histidine kinase"/>
    <property type="match status" value="1"/>
</dbReference>
<keyword evidence="3" id="KW-1133">Transmembrane helix</keyword>
<dbReference type="GO" id="GO:0016301">
    <property type="term" value="F:kinase activity"/>
    <property type="evidence" value="ECO:0007669"/>
    <property type="project" value="UniProtKB-KW"/>
</dbReference>
<evidence type="ECO:0000259" key="4">
    <source>
        <dbReference type="PROSITE" id="PS50109"/>
    </source>
</evidence>
<dbReference type="InterPro" id="IPR036890">
    <property type="entry name" value="HATPase_C_sf"/>
</dbReference>
<accession>A0AAU0UPS5</accession>
<dbReference type="AlphaFoldDB" id="A0AAU0UPS5"/>
<proteinExistence type="predicted"/>
<keyword evidence="6" id="KW-1185">Reference proteome</keyword>
<dbReference type="Pfam" id="PF02518">
    <property type="entry name" value="HATPase_c"/>
    <property type="match status" value="1"/>
</dbReference>
<evidence type="ECO:0000256" key="1">
    <source>
        <dbReference type="ARBA" id="ARBA00022777"/>
    </source>
</evidence>
<dbReference type="InterPro" id="IPR003594">
    <property type="entry name" value="HATPase_dom"/>
</dbReference>
<dbReference type="GO" id="GO:0000160">
    <property type="term" value="P:phosphorelay signal transduction system"/>
    <property type="evidence" value="ECO:0007669"/>
    <property type="project" value="UniProtKB-KW"/>
</dbReference>
<reference evidence="5 6" key="1">
    <citation type="submission" date="2023-04" db="EMBL/GenBank/DDBJ databases">
        <authorList>
            <person name="Hsu D."/>
        </authorList>
    </citation>
    <scope>NUCLEOTIDE SEQUENCE [LARGE SCALE GENOMIC DNA]</scope>
    <source>
        <strain evidence="5 6">MK1</strain>
    </source>
</reference>
<dbReference type="PANTHER" id="PTHR40448">
    <property type="entry name" value="TWO-COMPONENT SENSOR HISTIDINE KINASE"/>
    <property type="match status" value="1"/>
</dbReference>
<gene>
    <name evidence="5" type="ORF">MFMK1_000989</name>
</gene>
<feature type="transmembrane region" description="Helical" evidence="3">
    <location>
        <begin position="7"/>
        <end position="27"/>
    </location>
</feature>
<feature type="transmembrane region" description="Helical" evidence="3">
    <location>
        <begin position="39"/>
        <end position="58"/>
    </location>
</feature>
<dbReference type="KEGG" id="dbc:MFMK1_000989"/>
<evidence type="ECO:0000313" key="5">
    <source>
        <dbReference type="EMBL" id="WRO21193.1"/>
    </source>
</evidence>
<keyword evidence="3" id="KW-0812">Transmembrane</keyword>
<dbReference type="Gene3D" id="3.30.565.10">
    <property type="entry name" value="Histidine kinase-like ATPase, C-terminal domain"/>
    <property type="match status" value="1"/>
</dbReference>
<dbReference type="InterPro" id="IPR039506">
    <property type="entry name" value="SPOB_a"/>
</dbReference>
<feature type="domain" description="Histidine kinase" evidence="4">
    <location>
        <begin position="69"/>
        <end position="278"/>
    </location>
</feature>
<evidence type="ECO:0000256" key="3">
    <source>
        <dbReference type="SAM" id="Phobius"/>
    </source>
</evidence>
<organism evidence="5 6">
    <name type="scientific">Metallumcola ferriviriculae</name>
    <dbReference type="NCBI Taxonomy" id="3039180"/>
    <lineage>
        <taxon>Bacteria</taxon>
        <taxon>Bacillati</taxon>
        <taxon>Bacillota</taxon>
        <taxon>Clostridia</taxon>
        <taxon>Neomoorellales</taxon>
        <taxon>Desulfitibacteraceae</taxon>
        <taxon>Metallumcola</taxon>
    </lineage>
</organism>
<dbReference type="EMBL" id="CP121694">
    <property type="protein sequence ID" value="WRO21193.1"/>
    <property type="molecule type" value="Genomic_DNA"/>
</dbReference>
<dbReference type="InterPro" id="IPR005467">
    <property type="entry name" value="His_kinase_dom"/>
</dbReference>
<evidence type="ECO:0000313" key="6">
    <source>
        <dbReference type="Proteomes" id="UP001329915"/>
    </source>
</evidence>
<keyword evidence="2" id="KW-0902">Two-component regulatory system</keyword>
<dbReference type="Pfam" id="PF14689">
    <property type="entry name" value="SPOB_a"/>
    <property type="match status" value="1"/>
</dbReference>
<sequence length="293" mass="33248">MSKYSNYWAIIIILLQTFFILMVNHYVYIEKSFYALERLLPYIDIIIAVLTVLIILSIKKHEENTKKITEVSLLKEHLSNIETLLTLLQSQKHEHTRHIQTLQAMIYLGEIEAAESYLEELVEEYWYLQDTIQVGHPALTALLNTKQQVGESKGIEFAFNVKCDLSRLHVNSWELCSILGNLIDNALEAVLPLKGKKRVSVEIKKENGYINFYVSNSGVTISEKNSTKIFNAGYTTKLSEARGYGLHLVKKLVSKYNGNIKVILKEKTTFIVSIPVKGDKGDKKAVLSSGASH</sequence>